<dbReference type="GO" id="GO:0003700">
    <property type="term" value="F:DNA-binding transcription factor activity"/>
    <property type="evidence" value="ECO:0007669"/>
    <property type="project" value="InterPro"/>
</dbReference>
<dbReference type="SUPFAM" id="SSF46785">
    <property type="entry name" value="Winged helix' DNA-binding domain"/>
    <property type="match status" value="1"/>
</dbReference>
<keyword evidence="2 9" id="KW-0963">Cytoplasm</keyword>
<proteinExistence type="predicted"/>
<dbReference type="GO" id="GO:0005737">
    <property type="term" value="C:cytoplasm"/>
    <property type="evidence" value="ECO:0007669"/>
    <property type="project" value="UniProtKB-SubCell"/>
</dbReference>
<dbReference type="RefSeq" id="WP_132082986.1">
    <property type="nucleotide sequence ID" value="NZ_DAIMLW010000129.1"/>
</dbReference>
<dbReference type="SUPFAM" id="SSF52172">
    <property type="entry name" value="CheY-like"/>
    <property type="match status" value="1"/>
</dbReference>
<dbReference type="EMBL" id="SLUI01000016">
    <property type="protein sequence ID" value="TCL33951.1"/>
    <property type="molecule type" value="Genomic_DNA"/>
</dbReference>
<accession>A0A4R1PQT8</accession>
<sequence length="229" mass="26026">MKDIHVLIVEDDAMVAEINKKYTEAVEGYVVDGLVFNGSEAIAQIERFKPDVVILDNFLPETTGLEILQALRSQDKPIDIIMITAADDVQTVKKAVRQGVVAYITKPFKFDRYRAVLEAYRDNRLRIKEKERFNQDEIDEMIAVGSGRTNQEPGDMPKNFNSQTRDLIINFLVGQSEASSAEQVAATVGVSRVTARRYLEYMLEQGQVVRSLDYLTVGRPVHRFKLKRI</sequence>
<reference evidence="12 13" key="1">
    <citation type="submission" date="2019-03" db="EMBL/GenBank/DDBJ databases">
        <title>Genomic Encyclopedia of Type Strains, Phase IV (KMG-IV): sequencing the most valuable type-strain genomes for metagenomic binning, comparative biology and taxonomic classification.</title>
        <authorList>
            <person name="Goeker M."/>
        </authorList>
    </citation>
    <scope>NUCLEOTIDE SEQUENCE [LARGE SCALE GENOMIC DNA]</scope>
    <source>
        <strain evidence="12 13">DSM 15969</strain>
    </source>
</reference>
<dbReference type="Gene3D" id="1.10.10.10">
    <property type="entry name" value="Winged helix-like DNA-binding domain superfamily/Winged helix DNA-binding domain"/>
    <property type="match status" value="1"/>
</dbReference>
<keyword evidence="7 9" id="KW-0010">Activator</keyword>
<dbReference type="PANTHER" id="PTHR45526:SF1">
    <property type="entry name" value="TRANSCRIPTIONAL REGULATORY PROTEIN DCUR-RELATED"/>
    <property type="match status" value="1"/>
</dbReference>
<dbReference type="InterPro" id="IPR051271">
    <property type="entry name" value="2C-system_Tx_regulators"/>
</dbReference>
<dbReference type="GO" id="GO:0003677">
    <property type="term" value="F:DNA binding"/>
    <property type="evidence" value="ECO:0007669"/>
    <property type="project" value="UniProtKB-KW"/>
</dbReference>
<evidence type="ECO:0000256" key="7">
    <source>
        <dbReference type="ARBA" id="ARBA00023159"/>
    </source>
</evidence>
<keyword evidence="6 9" id="KW-0238">DNA-binding</keyword>
<keyword evidence="8 9" id="KW-0804">Transcription</keyword>
<protein>
    <recommendedName>
        <fullName evidence="9">Transcriptional regulatory protein</fullName>
    </recommendedName>
</protein>
<evidence type="ECO:0000313" key="13">
    <source>
        <dbReference type="Proteomes" id="UP000295063"/>
    </source>
</evidence>
<dbReference type="PIRSF" id="PIRSF006171">
    <property type="entry name" value="RR_citrat_malat"/>
    <property type="match status" value="1"/>
</dbReference>
<dbReference type="InterPro" id="IPR036388">
    <property type="entry name" value="WH-like_DNA-bd_sf"/>
</dbReference>
<dbReference type="PROSITE" id="PS50110">
    <property type="entry name" value="RESPONSE_REGULATORY"/>
    <property type="match status" value="1"/>
</dbReference>
<dbReference type="GO" id="GO:0000156">
    <property type="term" value="F:phosphorelay response regulator activity"/>
    <property type="evidence" value="ECO:0007669"/>
    <property type="project" value="TreeGrafter"/>
</dbReference>
<evidence type="ECO:0000256" key="1">
    <source>
        <dbReference type="ARBA" id="ARBA00004496"/>
    </source>
</evidence>
<gene>
    <name evidence="12" type="ORF">EV210_11653</name>
</gene>
<dbReference type="OrthoDB" id="9759232at2"/>
<evidence type="ECO:0000256" key="9">
    <source>
        <dbReference type="PIRNR" id="PIRNR006171"/>
    </source>
</evidence>
<comment type="subcellular location">
    <subcellularLocation>
        <location evidence="1 9">Cytoplasm</location>
    </subcellularLocation>
</comment>
<evidence type="ECO:0000256" key="5">
    <source>
        <dbReference type="ARBA" id="ARBA00023015"/>
    </source>
</evidence>
<evidence type="ECO:0000256" key="10">
    <source>
        <dbReference type="PROSITE-ProRule" id="PRU00169"/>
    </source>
</evidence>
<feature type="modified residue" description="4-aspartylphosphate" evidence="10">
    <location>
        <position position="56"/>
    </location>
</feature>
<comment type="caution">
    <text evidence="12">The sequence shown here is derived from an EMBL/GenBank/DDBJ whole genome shotgun (WGS) entry which is preliminary data.</text>
</comment>
<keyword evidence="4 9" id="KW-0902">Two-component regulatory system</keyword>
<dbReference type="Proteomes" id="UP000295063">
    <property type="component" value="Unassembled WGS sequence"/>
</dbReference>
<feature type="domain" description="Response regulatory" evidence="11">
    <location>
        <begin position="5"/>
        <end position="121"/>
    </location>
</feature>
<evidence type="ECO:0000259" key="11">
    <source>
        <dbReference type="PROSITE" id="PS50110"/>
    </source>
</evidence>
<name>A0A4R1PQT8_9FIRM</name>
<evidence type="ECO:0000313" key="12">
    <source>
        <dbReference type="EMBL" id="TCL33951.1"/>
    </source>
</evidence>
<evidence type="ECO:0000256" key="2">
    <source>
        <dbReference type="ARBA" id="ARBA00022490"/>
    </source>
</evidence>
<dbReference type="InterPro" id="IPR011006">
    <property type="entry name" value="CheY-like_superfamily"/>
</dbReference>
<keyword evidence="5 9" id="KW-0805">Transcription regulation</keyword>
<organism evidence="12 13">
    <name type="scientific">Anaerospora hongkongensis</name>
    <dbReference type="NCBI Taxonomy" id="244830"/>
    <lineage>
        <taxon>Bacteria</taxon>
        <taxon>Bacillati</taxon>
        <taxon>Bacillota</taxon>
        <taxon>Negativicutes</taxon>
        <taxon>Selenomonadales</taxon>
        <taxon>Sporomusaceae</taxon>
        <taxon>Anaerospora</taxon>
    </lineage>
</organism>
<dbReference type="PANTHER" id="PTHR45526">
    <property type="entry name" value="TRANSCRIPTIONAL REGULATORY PROTEIN DPIA"/>
    <property type="match status" value="1"/>
</dbReference>
<evidence type="ECO:0000256" key="8">
    <source>
        <dbReference type="ARBA" id="ARBA00023163"/>
    </source>
</evidence>
<dbReference type="InterPro" id="IPR036390">
    <property type="entry name" value="WH_DNA-bd_sf"/>
</dbReference>
<dbReference type="SMART" id="SM00448">
    <property type="entry name" value="REC"/>
    <property type="match status" value="1"/>
</dbReference>
<keyword evidence="3 10" id="KW-0597">Phosphoprotein</keyword>
<dbReference type="Gene3D" id="3.40.50.2300">
    <property type="match status" value="1"/>
</dbReference>
<keyword evidence="13" id="KW-1185">Reference proteome</keyword>
<dbReference type="InterPro" id="IPR024187">
    <property type="entry name" value="Sig_transdc_resp-reg_cit/mal"/>
</dbReference>
<evidence type="ECO:0000256" key="4">
    <source>
        <dbReference type="ARBA" id="ARBA00023012"/>
    </source>
</evidence>
<dbReference type="Pfam" id="PF00072">
    <property type="entry name" value="Response_reg"/>
    <property type="match status" value="1"/>
</dbReference>
<evidence type="ECO:0000256" key="3">
    <source>
        <dbReference type="ARBA" id="ARBA00022553"/>
    </source>
</evidence>
<dbReference type="InterPro" id="IPR001789">
    <property type="entry name" value="Sig_transdc_resp-reg_receiver"/>
</dbReference>
<evidence type="ECO:0000256" key="6">
    <source>
        <dbReference type="ARBA" id="ARBA00023125"/>
    </source>
</evidence>
<dbReference type="AlphaFoldDB" id="A0A4R1PQT8"/>